<comment type="subunit">
    <text evidence="9">Component of the Sec protein translocase complex. Heterotrimer consisting of SecY, SecE and SecG subunits. The heterotrimers can form oligomers, although 1 heterotrimer is thought to be able to translocate proteins. Interacts with the ribosome. Interacts with SecDF, and other proteins may be involved. Interacts with SecA.</text>
</comment>
<dbReference type="EMBL" id="VIGH01000005">
    <property type="protein sequence ID" value="TQF68692.1"/>
    <property type="molecule type" value="Genomic_DNA"/>
</dbReference>
<feature type="region of interest" description="Disordered" evidence="10">
    <location>
        <begin position="1"/>
        <end position="84"/>
    </location>
</feature>
<dbReference type="NCBIfam" id="TIGR00964">
    <property type="entry name" value="secE_bact"/>
    <property type="match status" value="1"/>
</dbReference>
<proteinExistence type="inferred from homology"/>
<gene>
    <name evidence="9 11" type="primary">secE</name>
    <name evidence="11" type="ORF">FK531_12855</name>
</gene>
<dbReference type="Gene3D" id="1.20.5.1030">
    <property type="entry name" value="Preprotein translocase secy subunit"/>
    <property type="match status" value="1"/>
</dbReference>
<feature type="compositionally biased region" description="Low complexity" evidence="10">
    <location>
        <begin position="12"/>
        <end position="22"/>
    </location>
</feature>
<keyword evidence="7 9" id="KW-0811">Translocation</keyword>
<dbReference type="PANTHER" id="PTHR33910">
    <property type="entry name" value="PROTEIN TRANSLOCASE SUBUNIT SECE"/>
    <property type="match status" value="1"/>
</dbReference>
<dbReference type="GO" id="GO:0009306">
    <property type="term" value="P:protein secretion"/>
    <property type="evidence" value="ECO:0007669"/>
    <property type="project" value="UniProtKB-UniRule"/>
</dbReference>
<organism evidence="11 12">
    <name type="scientific">Rhodococcus spelaei</name>
    <dbReference type="NCBI Taxonomy" id="2546320"/>
    <lineage>
        <taxon>Bacteria</taxon>
        <taxon>Bacillati</taxon>
        <taxon>Actinomycetota</taxon>
        <taxon>Actinomycetes</taxon>
        <taxon>Mycobacteriales</taxon>
        <taxon>Nocardiaceae</taxon>
        <taxon>Rhodococcus</taxon>
    </lineage>
</organism>
<dbReference type="PANTHER" id="PTHR33910:SF1">
    <property type="entry name" value="PROTEIN TRANSLOCASE SUBUNIT SECE"/>
    <property type="match status" value="1"/>
</dbReference>
<protein>
    <recommendedName>
        <fullName evidence="9">Protein translocase subunit SecE</fullName>
    </recommendedName>
</protein>
<reference evidence="11 12" key="1">
    <citation type="submission" date="2019-06" db="EMBL/GenBank/DDBJ databases">
        <title>Rhodococcus spaelei sp. nov., isolated from a cave.</title>
        <authorList>
            <person name="Lee S.D."/>
        </authorList>
    </citation>
    <scope>NUCLEOTIDE SEQUENCE [LARGE SCALE GENOMIC DNA]</scope>
    <source>
        <strain evidence="11 12">C9-5</strain>
    </source>
</reference>
<dbReference type="GO" id="GO:0065002">
    <property type="term" value="P:intracellular protein transmembrane transport"/>
    <property type="evidence" value="ECO:0007669"/>
    <property type="project" value="UniProtKB-UniRule"/>
</dbReference>
<evidence type="ECO:0000256" key="3">
    <source>
        <dbReference type="ARBA" id="ARBA00022475"/>
    </source>
</evidence>
<keyword evidence="5 9" id="KW-0653">Protein transport</keyword>
<dbReference type="InterPro" id="IPR001901">
    <property type="entry name" value="Translocase_SecE/Sec61-g"/>
</dbReference>
<evidence type="ECO:0000256" key="1">
    <source>
        <dbReference type="ARBA" id="ARBA00004370"/>
    </source>
</evidence>
<name>A0A541B8M9_9NOCA</name>
<dbReference type="GO" id="GO:0008320">
    <property type="term" value="F:protein transmembrane transporter activity"/>
    <property type="evidence" value="ECO:0007669"/>
    <property type="project" value="UniProtKB-UniRule"/>
</dbReference>
<evidence type="ECO:0000256" key="7">
    <source>
        <dbReference type="ARBA" id="ARBA00023010"/>
    </source>
</evidence>
<evidence type="ECO:0000256" key="4">
    <source>
        <dbReference type="ARBA" id="ARBA00022692"/>
    </source>
</evidence>
<evidence type="ECO:0000313" key="11">
    <source>
        <dbReference type="EMBL" id="TQF68692.1"/>
    </source>
</evidence>
<evidence type="ECO:0000256" key="10">
    <source>
        <dbReference type="SAM" id="MobiDB-lite"/>
    </source>
</evidence>
<keyword evidence="12" id="KW-1185">Reference proteome</keyword>
<feature type="compositionally biased region" description="Basic residues" evidence="10">
    <location>
        <begin position="40"/>
        <end position="49"/>
    </location>
</feature>
<dbReference type="InterPro" id="IPR005807">
    <property type="entry name" value="SecE_bac"/>
</dbReference>
<dbReference type="GO" id="GO:0043952">
    <property type="term" value="P:protein transport by the Sec complex"/>
    <property type="evidence" value="ECO:0007669"/>
    <property type="project" value="UniProtKB-UniRule"/>
</dbReference>
<evidence type="ECO:0000256" key="9">
    <source>
        <dbReference type="HAMAP-Rule" id="MF_00422"/>
    </source>
</evidence>
<comment type="similarity">
    <text evidence="9">Belongs to the SecE/SEC61-gamma family.</text>
</comment>
<dbReference type="GO" id="GO:0005886">
    <property type="term" value="C:plasma membrane"/>
    <property type="evidence" value="ECO:0007669"/>
    <property type="project" value="UniProtKB-SubCell"/>
</dbReference>
<comment type="subcellular location">
    <subcellularLocation>
        <location evidence="9">Cell membrane</location>
        <topology evidence="9">Single-pass membrane protein</topology>
    </subcellularLocation>
    <subcellularLocation>
        <location evidence="1">Membrane</location>
    </subcellularLocation>
</comment>
<keyword evidence="2 9" id="KW-0813">Transport</keyword>
<evidence type="ECO:0000313" key="12">
    <source>
        <dbReference type="Proteomes" id="UP000316256"/>
    </source>
</evidence>
<evidence type="ECO:0000256" key="8">
    <source>
        <dbReference type="ARBA" id="ARBA00023136"/>
    </source>
</evidence>
<dbReference type="OrthoDB" id="9805743at2"/>
<evidence type="ECO:0000256" key="6">
    <source>
        <dbReference type="ARBA" id="ARBA00022989"/>
    </source>
</evidence>
<dbReference type="Proteomes" id="UP000316256">
    <property type="component" value="Unassembled WGS sequence"/>
</dbReference>
<keyword evidence="3 9" id="KW-1003">Cell membrane</keyword>
<keyword evidence="4 9" id="KW-0812">Transmembrane</keyword>
<keyword evidence="8 9" id="KW-0472">Membrane</keyword>
<feature type="transmembrane region" description="Helical" evidence="9">
    <location>
        <begin position="115"/>
        <end position="141"/>
    </location>
</feature>
<comment type="function">
    <text evidence="9">Essential subunit of the Sec protein translocation channel SecYEG. Clamps together the 2 halves of SecY. May contact the channel plug during translocation.</text>
</comment>
<dbReference type="InterPro" id="IPR038379">
    <property type="entry name" value="SecE_sf"/>
</dbReference>
<keyword evidence="6 9" id="KW-1133">Transmembrane helix</keyword>
<comment type="caution">
    <text evidence="11">The sequence shown here is derived from an EMBL/GenBank/DDBJ whole genome shotgun (WGS) entry which is preliminary data.</text>
</comment>
<evidence type="ECO:0000256" key="5">
    <source>
        <dbReference type="ARBA" id="ARBA00022927"/>
    </source>
</evidence>
<evidence type="ECO:0000256" key="2">
    <source>
        <dbReference type="ARBA" id="ARBA00022448"/>
    </source>
</evidence>
<dbReference type="AlphaFoldDB" id="A0A541B8M9"/>
<accession>A0A541B8M9</accession>
<dbReference type="PROSITE" id="PS01067">
    <property type="entry name" value="SECE_SEC61G"/>
    <property type="match status" value="1"/>
</dbReference>
<feature type="compositionally biased region" description="Low complexity" evidence="10">
    <location>
        <begin position="50"/>
        <end position="74"/>
    </location>
</feature>
<dbReference type="Pfam" id="PF00584">
    <property type="entry name" value="SecE"/>
    <property type="match status" value="1"/>
</dbReference>
<dbReference type="GO" id="GO:0006605">
    <property type="term" value="P:protein targeting"/>
    <property type="evidence" value="ECO:0007669"/>
    <property type="project" value="UniProtKB-UniRule"/>
</dbReference>
<dbReference type="HAMAP" id="MF_00422">
    <property type="entry name" value="SecE"/>
    <property type="match status" value="1"/>
</dbReference>
<sequence length="149" mass="15950">MRGTTVSEDRGNAGNAAGSSGSDDIVDDANIVASDSSRPTGKRPGRRTRATGADADTSTATTVAATAGSPAVAKPGKKAKADKPRKENFFKRLRKFLREVIAELRKVIWPNRKQMITYTTVVLVFVAFMVAFISGLDLAFIKGVSWLFG</sequence>